<dbReference type="PROSITE" id="PS52045">
    <property type="entry name" value="NEPROSIN_PEP_CD"/>
    <property type="match status" value="1"/>
</dbReference>
<dbReference type="PANTHER" id="PTHR31589">
    <property type="entry name" value="PROTEIN, PUTATIVE (DUF239)-RELATED-RELATED"/>
    <property type="match status" value="1"/>
</dbReference>
<dbReference type="Proteomes" id="UP001229421">
    <property type="component" value="Unassembled WGS sequence"/>
</dbReference>
<dbReference type="Pfam" id="PF14365">
    <property type="entry name" value="Neprosin_AP"/>
    <property type="match status" value="1"/>
</dbReference>
<dbReference type="PANTHER" id="PTHR31589:SF245">
    <property type="entry name" value="NEPROSIN"/>
    <property type="match status" value="1"/>
</dbReference>
<gene>
    <name evidence="3" type="ORF">QVD17_26845</name>
</gene>
<organism evidence="3 4">
    <name type="scientific">Tagetes erecta</name>
    <name type="common">African marigold</name>
    <dbReference type="NCBI Taxonomy" id="13708"/>
    <lineage>
        <taxon>Eukaryota</taxon>
        <taxon>Viridiplantae</taxon>
        <taxon>Streptophyta</taxon>
        <taxon>Embryophyta</taxon>
        <taxon>Tracheophyta</taxon>
        <taxon>Spermatophyta</taxon>
        <taxon>Magnoliopsida</taxon>
        <taxon>eudicotyledons</taxon>
        <taxon>Gunneridae</taxon>
        <taxon>Pentapetalae</taxon>
        <taxon>asterids</taxon>
        <taxon>campanulids</taxon>
        <taxon>Asterales</taxon>
        <taxon>Asteraceae</taxon>
        <taxon>Asteroideae</taxon>
        <taxon>Heliantheae alliance</taxon>
        <taxon>Tageteae</taxon>
        <taxon>Tagetes</taxon>
    </lineage>
</organism>
<proteinExistence type="predicted"/>
<dbReference type="InterPro" id="IPR025521">
    <property type="entry name" value="Neprosin_propep"/>
</dbReference>
<feature type="domain" description="Neprosin PEP catalytic" evidence="2">
    <location>
        <begin position="128"/>
        <end position="384"/>
    </location>
</feature>
<feature type="chain" id="PRO_5042201097" description="Neprosin PEP catalytic domain-containing protein" evidence="1">
    <location>
        <begin position="20"/>
        <end position="415"/>
    </location>
</feature>
<evidence type="ECO:0000259" key="2">
    <source>
        <dbReference type="PROSITE" id="PS52045"/>
    </source>
</evidence>
<evidence type="ECO:0000256" key="1">
    <source>
        <dbReference type="SAM" id="SignalP"/>
    </source>
</evidence>
<dbReference type="EMBL" id="JAUHHV010000007">
    <property type="protein sequence ID" value="KAK1417711.1"/>
    <property type="molecule type" value="Genomic_DNA"/>
</dbReference>
<feature type="signal peptide" evidence="1">
    <location>
        <begin position="1"/>
        <end position="19"/>
    </location>
</feature>
<protein>
    <recommendedName>
        <fullName evidence="2">Neprosin PEP catalytic domain-containing protein</fullName>
    </recommendedName>
</protein>
<dbReference type="Gene3D" id="3.90.1320.10">
    <property type="entry name" value="Outer-capsid protein sigma 3, large lobe"/>
    <property type="match status" value="1"/>
</dbReference>
<evidence type="ECO:0000313" key="3">
    <source>
        <dbReference type="EMBL" id="KAK1417711.1"/>
    </source>
</evidence>
<evidence type="ECO:0000313" key="4">
    <source>
        <dbReference type="Proteomes" id="UP001229421"/>
    </source>
</evidence>
<reference evidence="3" key="1">
    <citation type="journal article" date="2023" name="bioRxiv">
        <title>Improved chromosome-level genome assembly for marigold (Tagetes erecta).</title>
        <authorList>
            <person name="Jiang F."/>
            <person name="Yuan L."/>
            <person name="Wang S."/>
            <person name="Wang H."/>
            <person name="Xu D."/>
            <person name="Wang A."/>
            <person name="Fan W."/>
        </authorList>
    </citation>
    <scope>NUCLEOTIDE SEQUENCE</scope>
    <source>
        <strain evidence="3">WSJ</strain>
        <tissue evidence="3">Leaf</tissue>
    </source>
</reference>
<comment type="caution">
    <text evidence="3">The sequence shown here is derived from an EMBL/GenBank/DDBJ whole genome shotgun (WGS) entry which is preliminary data.</text>
</comment>
<dbReference type="AlphaFoldDB" id="A0AAD8KA50"/>
<keyword evidence="1" id="KW-0732">Signal</keyword>
<dbReference type="InterPro" id="IPR053168">
    <property type="entry name" value="Glutamic_endopeptidase"/>
</dbReference>
<dbReference type="InterPro" id="IPR004314">
    <property type="entry name" value="Neprosin"/>
</dbReference>
<keyword evidence="4" id="KW-1185">Reference proteome</keyword>
<name>A0AAD8KA50_TARER</name>
<accession>A0AAD8KA50</accession>
<dbReference type="Pfam" id="PF03080">
    <property type="entry name" value="Neprosin"/>
    <property type="match status" value="1"/>
</dbReference>
<sequence length="415" mass="46406">MAFKLIIVFQMILISIVMAKKTSTPHRHTIKTIQVKDGDTIDCVDIYKQPAFDHPAMKNHTLQMKSNHLDPMQVTPRTILRNTSSSSSSSKLPSQVWLQYGSCPHGTIPIRRPTNHHQTNVRGHPRKVIATKDHSYAVVLTEGFSYSGAKANIKVFNPYVESVSGSQQNGPLPVGDYSSSQVMLRNGPLQTFETAEAGWTVNPIIYNDHKTRLFAYWTVDGMQHTGCFDLTCPGFVQTSSEVLLGGDIGSYYASEITIQISKDPYTNNWWFKFNDKEVGYWPGDIFELLKYHAVLVQWGGEVYSQKVGTHPHTGTEMGSGQFSDPILETSGMMKGILIEENSNPLKRPETLFVSADEWVCYDAYLVTEYVPEPVFYYGGPGSRQNPSKPINGIIATDPCLLHFNLLQSNPLCNTT</sequence>